<evidence type="ECO:0000313" key="3">
    <source>
        <dbReference type="Proteomes" id="UP001305779"/>
    </source>
</evidence>
<proteinExistence type="predicted"/>
<evidence type="ECO:0000313" key="2">
    <source>
        <dbReference type="EMBL" id="KAK4493867.1"/>
    </source>
</evidence>
<dbReference type="EMBL" id="JAXOVC010000015">
    <property type="protein sequence ID" value="KAK4493867.1"/>
    <property type="molecule type" value="Genomic_DNA"/>
</dbReference>
<keyword evidence="3" id="KW-1185">Reference proteome</keyword>
<organism evidence="2 3">
    <name type="scientific">Zasmidium cellare</name>
    <name type="common">Wine cellar mold</name>
    <name type="synonym">Racodium cellare</name>
    <dbReference type="NCBI Taxonomy" id="395010"/>
    <lineage>
        <taxon>Eukaryota</taxon>
        <taxon>Fungi</taxon>
        <taxon>Dikarya</taxon>
        <taxon>Ascomycota</taxon>
        <taxon>Pezizomycotina</taxon>
        <taxon>Dothideomycetes</taxon>
        <taxon>Dothideomycetidae</taxon>
        <taxon>Mycosphaerellales</taxon>
        <taxon>Mycosphaerellaceae</taxon>
        <taxon>Zasmidium</taxon>
    </lineage>
</organism>
<feature type="compositionally biased region" description="Basic and acidic residues" evidence="1">
    <location>
        <begin position="72"/>
        <end position="86"/>
    </location>
</feature>
<accession>A0ABR0DXK3</accession>
<gene>
    <name evidence="2" type="ORF">PRZ48_015052</name>
</gene>
<feature type="region of interest" description="Disordered" evidence="1">
    <location>
        <begin position="1"/>
        <end position="130"/>
    </location>
</feature>
<feature type="compositionally biased region" description="Basic and acidic residues" evidence="1">
    <location>
        <begin position="97"/>
        <end position="117"/>
    </location>
</feature>
<evidence type="ECO:0000256" key="1">
    <source>
        <dbReference type="SAM" id="MobiDB-lite"/>
    </source>
</evidence>
<name>A0ABR0DXK3_ZASCE</name>
<dbReference type="Proteomes" id="UP001305779">
    <property type="component" value="Unassembled WGS sequence"/>
</dbReference>
<comment type="caution">
    <text evidence="2">The sequence shown here is derived from an EMBL/GenBank/DDBJ whole genome shotgun (WGS) entry which is preliminary data.</text>
</comment>
<reference evidence="2 3" key="1">
    <citation type="journal article" date="2023" name="G3 (Bethesda)">
        <title>A chromosome-level genome assembly of Zasmidium syzygii isolated from banana leaves.</title>
        <authorList>
            <person name="van Westerhoven A.C."/>
            <person name="Mehrabi R."/>
            <person name="Talebi R."/>
            <person name="Steentjes M.B.F."/>
            <person name="Corcolon B."/>
            <person name="Chong P.A."/>
            <person name="Kema G.H.J."/>
            <person name="Seidl M.F."/>
        </authorList>
    </citation>
    <scope>NUCLEOTIDE SEQUENCE [LARGE SCALE GENOMIC DNA]</scope>
    <source>
        <strain evidence="2 3">P124</strain>
    </source>
</reference>
<protein>
    <submittedName>
        <fullName evidence="2">Uncharacterized protein</fullName>
    </submittedName>
</protein>
<sequence>MRYGANTSDLMRDNERGESPSAQPLGHAVAADDDYQASPMTARFQGCETLCPERSASAPPQDSHKPSTSRAFDSRGEHAPRLKDPSCQHNWLSKARGVTEEKPETSSKSLEDQKRLGIEPATDSTRTQRTPSRIRVFATVNRSLSKSVFFLDDTMNVDMVYQQVRTKLRRKIFPDEIWYLSIWPRRTVPGPPEEVIDVEFEDDAAWEAVIEIARNNSTKEVCDVEMMVVTSDRDKIERLREAQGLLGSMGSEPRIG</sequence>